<sequence length="144" mass="15969">MSTSVPDRRHIPAKGLLSVLVTLQLFVAVILFLENSLNLTKNAEHFESKETKVVVFVAWLVVLIWLLTILLSLIALSSNSCNLLLPHLVWTAALCVVCVCCSVTLLLSDTRPWTMIFSTGISILLGVSIVFETKCFIAMRKCLH</sequence>
<name>A0ABR1CFX2_NECAM</name>
<feature type="transmembrane region" description="Helical" evidence="1">
    <location>
        <begin position="88"/>
        <end position="107"/>
    </location>
</feature>
<dbReference type="Proteomes" id="UP001303046">
    <property type="component" value="Unassembled WGS sequence"/>
</dbReference>
<evidence type="ECO:0000313" key="2">
    <source>
        <dbReference type="EMBL" id="KAK6736756.1"/>
    </source>
</evidence>
<keyword evidence="1" id="KW-1133">Transmembrane helix</keyword>
<protein>
    <recommendedName>
        <fullName evidence="4">MARVEL domain-containing protein</fullName>
    </recommendedName>
</protein>
<dbReference type="EMBL" id="JAVFWL010000002">
    <property type="protein sequence ID" value="KAK6736756.1"/>
    <property type="molecule type" value="Genomic_DNA"/>
</dbReference>
<keyword evidence="1" id="KW-0812">Transmembrane</keyword>
<evidence type="ECO:0000313" key="3">
    <source>
        <dbReference type="Proteomes" id="UP001303046"/>
    </source>
</evidence>
<accession>A0ABR1CFX2</accession>
<keyword evidence="3" id="KW-1185">Reference proteome</keyword>
<feature type="transmembrane region" description="Helical" evidence="1">
    <location>
        <begin position="12"/>
        <end position="33"/>
    </location>
</feature>
<reference evidence="2 3" key="1">
    <citation type="submission" date="2023-08" db="EMBL/GenBank/DDBJ databases">
        <title>A Necator americanus chromosomal reference genome.</title>
        <authorList>
            <person name="Ilik V."/>
            <person name="Petrzelkova K.J."/>
            <person name="Pardy F."/>
            <person name="Fuh T."/>
            <person name="Niatou-Singa F.S."/>
            <person name="Gouil Q."/>
            <person name="Baker L."/>
            <person name="Ritchie M.E."/>
            <person name="Jex A.R."/>
            <person name="Gazzola D."/>
            <person name="Li H."/>
            <person name="Toshio Fujiwara R."/>
            <person name="Zhan B."/>
            <person name="Aroian R.V."/>
            <person name="Pafco B."/>
            <person name="Schwarz E.M."/>
        </authorList>
    </citation>
    <scope>NUCLEOTIDE SEQUENCE [LARGE SCALE GENOMIC DNA]</scope>
    <source>
        <strain evidence="2 3">Aroian</strain>
        <tissue evidence="2">Whole animal</tissue>
    </source>
</reference>
<keyword evidence="1" id="KW-0472">Membrane</keyword>
<evidence type="ECO:0008006" key="4">
    <source>
        <dbReference type="Google" id="ProtNLM"/>
    </source>
</evidence>
<gene>
    <name evidence="2" type="primary">Necator_chrII.g7239</name>
    <name evidence="2" type="ORF">RB195_019446</name>
</gene>
<evidence type="ECO:0000256" key="1">
    <source>
        <dbReference type="SAM" id="Phobius"/>
    </source>
</evidence>
<feature type="transmembrane region" description="Helical" evidence="1">
    <location>
        <begin position="53"/>
        <end position="76"/>
    </location>
</feature>
<comment type="caution">
    <text evidence="2">The sequence shown here is derived from an EMBL/GenBank/DDBJ whole genome shotgun (WGS) entry which is preliminary data.</text>
</comment>
<feature type="transmembrane region" description="Helical" evidence="1">
    <location>
        <begin position="113"/>
        <end position="131"/>
    </location>
</feature>
<organism evidence="2 3">
    <name type="scientific">Necator americanus</name>
    <name type="common">Human hookworm</name>
    <dbReference type="NCBI Taxonomy" id="51031"/>
    <lineage>
        <taxon>Eukaryota</taxon>
        <taxon>Metazoa</taxon>
        <taxon>Ecdysozoa</taxon>
        <taxon>Nematoda</taxon>
        <taxon>Chromadorea</taxon>
        <taxon>Rhabditida</taxon>
        <taxon>Rhabditina</taxon>
        <taxon>Rhabditomorpha</taxon>
        <taxon>Strongyloidea</taxon>
        <taxon>Ancylostomatidae</taxon>
        <taxon>Bunostominae</taxon>
        <taxon>Necator</taxon>
    </lineage>
</organism>
<proteinExistence type="predicted"/>